<evidence type="ECO:0000256" key="5">
    <source>
        <dbReference type="ARBA" id="ARBA00022692"/>
    </source>
</evidence>
<dbReference type="EMBL" id="CP014859">
    <property type="protein sequence ID" value="AOS66032.1"/>
    <property type="molecule type" value="Genomic_DNA"/>
</dbReference>
<protein>
    <submittedName>
        <fullName evidence="11">Arabinose efflux permease family protein</fullName>
    </submittedName>
</protein>
<feature type="transmembrane region" description="Helical" evidence="9">
    <location>
        <begin position="126"/>
        <end position="151"/>
    </location>
</feature>
<gene>
    <name evidence="11" type="ORF">TL08_26315</name>
</gene>
<dbReference type="Gene3D" id="1.20.1250.20">
    <property type="entry name" value="MFS general substrate transporter like domains"/>
    <property type="match status" value="1"/>
</dbReference>
<evidence type="ECO:0000313" key="12">
    <source>
        <dbReference type="Proteomes" id="UP000095210"/>
    </source>
</evidence>
<dbReference type="Gene3D" id="1.20.1720.10">
    <property type="entry name" value="Multidrug resistance protein D"/>
    <property type="match status" value="1"/>
</dbReference>
<feature type="transmembrane region" description="Helical" evidence="9">
    <location>
        <begin position="184"/>
        <end position="207"/>
    </location>
</feature>
<feature type="transmembrane region" description="Helical" evidence="9">
    <location>
        <begin position="60"/>
        <end position="83"/>
    </location>
</feature>
<dbReference type="PANTHER" id="PTHR23501">
    <property type="entry name" value="MAJOR FACILITATOR SUPERFAMILY"/>
    <property type="match status" value="1"/>
</dbReference>
<feature type="transmembrane region" description="Helical" evidence="9">
    <location>
        <begin position="382"/>
        <end position="401"/>
    </location>
</feature>
<evidence type="ECO:0000256" key="9">
    <source>
        <dbReference type="SAM" id="Phobius"/>
    </source>
</evidence>
<feature type="transmembrane region" description="Helical" evidence="9">
    <location>
        <begin position="407"/>
        <end position="429"/>
    </location>
</feature>
<dbReference type="FunFam" id="1.20.1720.10:FF:000004">
    <property type="entry name" value="EmrB/QacA family drug resistance transporter"/>
    <property type="match status" value="1"/>
</dbReference>
<accession>A0AAC9N1C8</accession>
<dbReference type="InterPro" id="IPR036259">
    <property type="entry name" value="MFS_trans_sf"/>
</dbReference>
<dbReference type="CDD" id="cd17502">
    <property type="entry name" value="MFS_Azr1_MDR_like"/>
    <property type="match status" value="1"/>
</dbReference>
<dbReference type="AlphaFoldDB" id="A0AAC9N1C8"/>
<dbReference type="InterPro" id="IPR020846">
    <property type="entry name" value="MFS_dom"/>
</dbReference>
<feature type="domain" description="Major facilitator superfamily (MFS) profile" evidence="10">
    <location>
        <begin position="60"/>
        <end position="537"/>
    </location>
</feature>
<proteinExistence type="inferred from homology"/>
<dbReference type="Pfam" id="PF07690">
    <property type="entry name" value="MFS_1"/>
    <property type="match status" value="1"/>
</dbReference>
<keyword evidence="5 9" id="KW-0812">Transmembrane</keyword>
<keyword evidence="12" id="KW-1185">Reference proteome</keyword>
<feature type="transmembrane region" description="Helical" evidence="9">
    <location>
        <begin position="247"/>
        <end position="268"/>
    </location>
</feature>
<sequence>MRSRSALHGENETSRSGVGSAARPEADPAALTDSATPPVSPVPAEPPAPSPMTHRQILEALSGLLLALLVAILSSTIVANALPTILAELGGTQSQYTWVVTSTLLAATATTPVWGKLADLFSKKVLFQASISLFALGSVLCGLATSVPMLIGFRAVQGLGLGGVQALAAVVIAAMVSPRERGRYAGYMGAVFAVGTVSGPLVGGLIVDTPWLGWRWCFFVVVPVAVAAFIVLGRTLRLPLIKRKAKIDWVGATLIVGGVCLLLVWVSFAGNTFPWGSTTSLVLLGAALLCLGLAVFVEGRVSEPVVPLRLFRDRTFTLATVAGIGLGIAMFGGSLFIGQYFQLGRGYSPTDAGLLTLPLVLALFVTSTGSGWLISRYGRWKAYLSVGSVSLVLGLALLATIDHATDVWLVGCYLALVGAGVGLSMQNLVLAVQNNTSARDLGAATATVTFFRSLGGAAGVSVLGAVLSASVANRVAAETGGAAEAASGSLDLAALPSEMQTILHTAYGDATALVFGISAVASIVTLVAVMFIREVPLRTTV</sequence>
<feature type="transmembrane region" description="Helical" evidence="9">
    <location>
        <begin position="95"/>
        <end position="114"/>
    </location>
</feature>
<dbReference type="PANTHER" id="PTHR23501:SF197">
    <property type="entry name" value="COMD"/>
    <property type="match status" value="1"/>
</dbReference>
<dbReference type="KEGG" id="ahm:TL08_26315"/>
<evidence type="ECO:0000256" key="3">
    <source>
        <dbReference type="ARBA" id="ARBA00022448"/>
    </source>
</evidence>
<feature type="transmembrane region" description="Helical" evidence="9">
    <location>
        <begin position="512"/>
        <end position="532"/>
    </location>
</feature>
<keyword evidence="7 9" id="KW-0472">Membrane</keyword>
<dbReference type="Proteomes" id="UP000095210">
    <property type="component" value="Chromosome"/>
</dbReference>
<reference evidence="12" key="1">
    <citation type="submission" date="2016-03" db="EMBL/GenBank/DDBJ databases">
        <title>Complete genome sequence of the type strain Actinoalloteichus hymeniacidonis DSM 45092.</title>
        <authorList>
            <person name="Schaffert L."/>
            <person name="Albersmeier A."/>
            <person name="Winkler A."/>
            <person name="Kalinowski J."/>
            <person name="Zotchev S."/>
            <person name="Ruckert C."/>
        </authorList>
    </citation>
    <scope>NUCLEOTIDE SEQUENCE [LARGE SCALE GENOMIC DNA]</scope>
    <source>
        <strain evidence="12">HPA177(T) (DSM 45092(T))</strain>
    </source>
</reference>
<feature type="transmembrane region" description="Helical" evidence="9">
    <location>
        <begin position="280"/>
        <end position="297"/>
    </location>
</feature>
<evidence type="ECO:0000256" key="8">
    <source>
        <dbReference type="SAM" id="MobiDB-lite"/>
    </source>
</evidence>
<feature type="compositionally biased region" description="Pro residues" evidence="8">
    <location>
        <begin position="38"/>
        <end position="50"/>
    </location>
</feature>
<evidence type="ECO:0000256" key="6">
    <source>
        <dbReference type="ARBA" id="ARBA00022989"/>
    </source>
</evidence>
<feature type="transmembrane region" description="Helical" evidence="9">
    <location>
        <begin position="213"/>
        <end position="235"/>
    </location>
</feature>
<dbReference type="PRINTS" id="PR01035">
    <property type="entry name" value="TCRTETA"/>
</dbReference>
<keyword evidence="3" id="KW-0813">Transport</keyword>
<evidence type="ECO:0000256" key="7">
    <source>
        <dbReference type="ARBA" id="ARBA00023136"/>
    </source>
</evidence>
<feature type="transmembrane region" description="Helical" evidence="9">
    <location>
        <begin position="353"/>
        <end position="375"/>
    </location>
</feature>
<dbReference type="InterPro" id="IPR011701">
    <property type="entry name" value="MFS"/>
</dbReference>
<organism evidence="11 12">
    <name type="scientific">Actinoalloteichus hymeniacidonis</name>
    <dbReference type="NCBI Taxonomy" id="340345"/>
    <lineage>
        <taxon>Bacteria</taxon>
        <taxon>Bacillati</taxon>
        <taxon>Actinomycetota</taxon>
        <taxon>Actinomycetes</taxon>
        <taxon>Pseudonocardiales</taxon>
        <taxon>Pseudonocardiaceae</taxon>
        <taxon>Actinoalloteichus</taxon>
    </lineage>
</organism>
<evidence type="ECO:0000256" key="2">
    <source>
        <dbReference type="ARBA" id="ARBA00007520"/>
    </source>
</evidence>
<feature type="transmembrane region" description="Helical" evidence="9">
    <location>
        <begin position="441"/>
        <end position="467"/>
    </location>
</feature>
<comment type="similarity">
    <text evidence="2">Belongs to the major facilitator superfamily. TCR/Tet family.</text>
</comment>
<dbReference type="GO" id="GO:0022857">
    <property type="term" value="F:transmembrane transporter activity"/>
    <property type="evidence" value="ECO:0007669"/>
    <property type="project" value="InterPro"/>
</dbReference>
<dbReference type="GO" id="GO:0005886">
    <property type="term" value="C:plasma membrane"/>
    <property type="evidence" value="ECO:0007669"/>
    <property type="project" value="UniProtKB-SubCell"/>
</dbReference>
<keyword evidence="4" id="KW-1003">Cell membrane</keyword>
<evidence type="ECO:0000256" key="1">
    <source>
        <dbReference type="ARBA" id="ARBA00004651"/>
    </source>
</evidence>
<evidence type="ECO:0000256" key="4">
    <source>
        <dbReference type="ARBA" id="ARBA00022475"/>
    </source>
</evidence>
<name>A0AAC9N1C8_9PSEU</name>
<feature type="transmembrane region" description="Helical" evidence="9">
    <location>
        <begin position="318"/>
        <end position="341"/>
    </location>
</feature>
<dbReference type="PROSITE" id="PS50850">
    <property type="entry name" value="MFS"/>
    <property type="match status" value="1"/>
</dbReference>
<feature type="transmembrane region" description="Helical" evidence="9">
    <location>
        <begin position="157"/>
        <end position="177"/>
    </location>
</feature>
<dbReference type="InterPro" id="IPR001958">
    <property type="entry name" value="Tet-R_TetA/multi-R_MdtG-like"/>
</dbReference>
<feature type="region of interest" description="Disordered" evidence="8">
    <location>
        <begin position="1"/>
        <end position="51"/>
    </location>
</feature>
<evidence type="ECO:0000313" key="11">
    <source>
        <dbReference type="EMBL" id="AOS66032.1"/>
    </source>
</evidence>
<comment type="subcellular location">
    <subcellularLocation>
        <location evidence="1">Cell membrane</location>
        <topology evidence="1">Multi-pass membrane protein</topology>
    </subcellularLocation>
</comment>
<keyword evidence="6 9" id="KW-1133">Transmembrane helix</keyword>
<evidence type="ECO:0000259" key="10">
    <source>
        <dbReference type="PROSITE" id="PS50850"/>
    </source>
</evidence>
<dbReference type="SUPFAM" id="SSF103473">
    <property type="entry name" value="MFS general substrate transporter"/>
    <property type="match status" value="1"/>
</dbReference>